<evidence type="ECO:0000259" key="9">
    <source>
        <dbReference type="SMART" id="SM00985"/>
    </source>
</evidence>
<evidence type="ECO:0000256" key="8">
    <source>
        <dbReference type="RuleBase" id="RU000519"/>
    </source>
</evidence>
<dbReference type="Gene3D" id="3.40.50.12550">
    <property type="entry name" value="Ubiquitin-activating enzyme E1, inactive adenylation domain, subdomain 2"/>
    <property type="match status" value="1"/>
</dbReference>
<protein>
    <submittedName>
        <fullName evidence="11">Ubiquitin-like modifier-activating enzyme 6</fullName>
    </submittedName>
</protein>
<dbReference type="InterPro" id="IPR038252">
    <property type="entry name" value="UBA_E1_C_sf"/>
</dbReference>
<evidence type="ECO:0000256" key="3">
    <source>
        <dbReference type="ARBA" id="ARBA00022598"/>
    </source>
</evidence>
<dbReference type="InterPro" id="IPR000011">
    <property type="entry name" value="UBQ/SUMO-activ_enz_E1-like"/>
</dbReference>
<dbReference type="Gene3D" id="2.40.30.180">
    <property type="entry name" value="Ubiquitin-activating enzyme E1, FCCH domain"/>
    <property type="match status" value="1"/>
</dbReference>
<evidence type="ECO:0000256" key="6">
    <source>
        <dbReference type="ARBA" id="ARBA00022840"/>
    </source>
</evidence>
<dbReference type="Gene3D" id="3.50.50.80">
    <property type="entry name" value="Ubiquitin-activating enzyme E1, inactive adenylation domain, subdomain 1"/>
    <property type="match status" value="1"/>
</dbReference>
<dbReference type="InterPro" id="IPR045886">
    <property type="entry name" value="ThiF/MoeB/HesA"/>
</dbReference>
<keyword evidence="6 8" id="KW-0067">ATP-binding</keyword>
<dbReference type="InterPro" id="IPR018075">
    <property type="entry name" value="UBQ-activ_enz_E1"/>
</dbReference>
<evidence type="ECO:0000256" key="2">
    <source>
        <dbReference type="ARBA" id="ARBA00005673"/>
    </source>
</evidence>
<dbReference type="NCBIfam" id="TIGR01408">
    <property type="entry name" value="Ube1"/>
    <property type="match status" value="1"/>
</dbReference>
<name>A0ABM1B706_LIMPO</name>
<comment type="pathway">
    <text evidence="1">Protein modification; protein ubiquitination.</text>
</comment>
<dbReference type="SMART" id="SM00985">
    <property type="entry name" value="UBA_e1_C"/>
    <property type="match status" value="1"/>
</dbReference>
<evidence type="ECO:0000256" key="5">
    <source>
        <dbReference type="ARBA" id="ARBA00022786"/>
    </source>
</evidence>
<dbReference type="Pfam" id="PF10585">
    <property type="entry name" value="UBA_E1_SCCH"/>
    <property type="match status" value="1"/>
</dbReference>
<dbReference type="InterPro" id="IPR035985">
    <property type="entry name" value="Ubiquitin-activating_enz"/>
</dbReference>
<dbReference type="InterPro" id="IPR018965">
    <property type="entry name" value="Ub-activating_enz_E1_C"/>
</dbReference>
<dbReference type="PROSITE" id="PS00865">
    <property type="entry name" value="UBIQUITIN_ACTIVAT_2"/>
    <property type="match status" value="1"/>
</dbReference>
<keyword evidence="5 8" id="KW-0833">Ubl conjugation pathway</keyword>
<dbReference type="Pfam" id="PF09358">
    <property type="entry name" value="E1_UFD"/>
    <property type="match status" value="1"/>
</dbReference>
<proteinExistence type="inferred from homology"/>
<dbReference type="RefSeq" id="XP_013776079.1">
    <property type="nucleotide sequence ID" value="XM_013920625.2"/>
</dbReference>
<keyword evidence="10" id="KW-1185">Reference proteome</keyword>
<dbReference type="InterPro" id="IPR042063">
    <property type="entry name" value="Ubi_acti_E1_SCCH"/>
</dbReference>
<keyword evidence="3 8" id="KW-0436">Ligase</keyword>
<keyword evidence="4 8" id="KW-0547">Nucleotide-binding</keyword>
<dbReference type="Proteomes" id="UP000694941">
    <property type="component" value="Unplaced"/>
</dbReference>
<comment type="similarity">
    <text evidence="2 8">Belongs to the ubiquitin-activating E1 family.</text>
</comment>
<dbReference type="SUPFAM" id="SSF69572">
    <property type="entry name" value="Activating enzymes of the ubiquitin-like proteins"/>
    <property type="match status" value="2"/>
</dbReference>
<evidence type="ECO:0000313" key="11">
    <source>
        <dbReference type="RefSeq" id="XP_013776079.1"/>
    </source>
</evidence>
<evidence type="ECO:0000313" key="10">
    <source>
        <dbReference type="Proteomes" id="UP000694941"/>
    </source>
</evidence>
<gene>
    <name evidence="11" type="primary">LOC106460870</name>
</gene>
<dbReference type="PANTHER" id="PTHR10953">
    <property type="entry name" value="UBIQUITIN-ACTIVATING ENZYME E1"/>
    <property type="match status" value="1"/>
</dbReference>
<evidence type="ECO:0000256" key="7">
    <source>
        <dbReference type="PROSITE-ProRule" id="PRU10132"/>
    </source>
</evidence>
<feature type="active site" description="Glycyl thioester intermediate" evidence="7">
    <location>
        <position position="593"/>
    </location>
</feature>
<dbReference type="InterPro" id="IPR042302">
    <property type="entry name" value="E1_FCCH_sf"/>
</dbReference>
<dbReference type="Gene3D" id="3.40.50.720">
    <property type="entry name" value="NAD(P)-binding Rossmann-like Domain"/>
    <property type="match status" value="1"/>
</dbReference>
<accession>A0ABM1B706</accession>
<feature type="domain" description="Ubiquitin-activating enzyme E1 C-terminal" evidence="9">
    <location>
        <begin position="891"/>
        <end position="1011"/>
    </location>
</feature>
<dbReference type="PRINTS" id="PR01849">
    <property type="entry name" value="UBIQUITINACT"/>
</dbReference>
<evidence type="ECO:0000256" key="1">
    <source>
        <dbReference type="ARBA" id="ARBA00004906"/>
    </source>
</evidence>
<dbReference type="Gene3D" id="3.10.290.60">
    <property type="entry name" value="Ubiquitin-activating enzyme E1, UFD domain"/>
    <property type="match status" value="1"/>
</dbReference>
<organism evidence="10 11">
    <name type="scientific">Limulus polyphemus</name>
    <name type="common">Atlantic horseshoe crab</name>
    <dbReference type="NCBI Taxonomy" id="6850"/>
    <lineage>
        <taxon>Eukaryota</taxon>
        <taxon>Metazoa</taxon>
        <taxon>Ecdysozoa</taxon>
        <taxon>Arthropoda</taxon>
        <taxon>Chelicerata</taxon>
        <taxon>Merostomata</taxon>
        <taxon>Xiphosura</taxon>
        <taxon>Limulidae</taxon>
        <taxon>Limulus</taxon>
    </lineage>
</organism>
<dbReference type="GeneID" id="106460870"/>
<dbReference type="InterPro" id="IPR000594">
    <property type="entry name" value="ThiF_NAD_FAD-bd"/>
</dbReference>
<dbReference type="Pfam" id="PF00899">
    <property type="entry name" value="ThiF"/>
    <property type="match status" value="2"/>
</dbReference>
<evidence type="ECO:0000256" key="4">
    <source>
        <dbReference type="ARBA" id="ARBA00022741"/>
    </source>
</evidence>
<dbReference type="InterPro" id="IPR042449">
    <property type="entry name" value="Ub-E1_IAD_1"/>
</dbReference>
<dbReference type="Gene3D" id="1.10.10.2660">
    <property type="entry name" value="Ubiquitin-activating enzyme E1, SCCH domain"/>
    <property type="match status" value="1"/>
</dbReference>
<reference evidence="11" key="1">
    <citation type="submission" date="2025-08" db="UniProtKB">
        <authorList>
            <consortium name="RefSeq"/>
        </authorList>
    </citation>
    <scope>IDENTIFICATION</scope>
    <source>
        <tissue evidence="11">Muscle</tissue>
    </source>
</reference>
<dbReference type="InterPro" id="IPR019572">
    <property type="entry name" value="UBA_E1_SCCH"/>
</dbReference>
<dbReference type="InterPro" id="IPR033127">
    <property type="entry name" value="UBQ-activ_enz_E1_Cys_AS"/>
</dbReference>
<dbReference type="PANTHER" id="PTHR10953:SF186">
    <property type="entry name" value="UBIQUITIN-LIKE MODIFIER-ACTIVATING ENZYME 6"/>
    <property type="match status" value="1"/>
</dbReference>
<sequence length="1021" mass="115857">MEGFDEAFYNRQLYAIGYDAMRSLSGTSVLLCGFGGLGIEIAKNLVLLGIKQLTINVKSFRAADTARIHSISFLDSGNANVSSKTFIWKRKLQELNSDVTITITEKSEENLLDCEWLSCFQCVILTETQLDTQIAINKLCRSKNYPIPCIVTDVFGFCASIFCDFGESFTVVDADGEELKEVQIGNIAVTDDLIIIFTVDSKHHGFDTGVKVILSDIVGMEALNGTVVSVNVLSPSAFSIVTNSGKSPRDYGNYVRGGLCRQVQKPKSVYFESIETQIWKPTFSTSNMTVPDIVENIHVGLLTTHFFYKKEGRLPRIRCEHDSKYFLEMAMDVNSKLEKPVEFLHKNFLQMLSFTARGQVTPLLAFLGGVVGQEVLKAVTKKFTPIQQWFHFEVQEVCSSSDDPDNFVLKNDNQDSLRICIGNRLCEMLAETKLFIVGCGAVGCEIIKNCALLGVASGGGKLTLTDHDLIEKSNLNRQFLFRNHHIRQPKSMIAAKAVQEIDPSINIECHQLKVCVETDLFNDEFFNQQDLIVNALDNLESRRYMDKRCVENCKPLLESGTMGSKGHVQVIIPNLTEHYSAQSDPSNEEYPLCTIKSFPSQLEHTVQWALDKFTRLLYQKPIMWNQFWIKNRHVQDILVKLESGDPVENIFCVAKFLKVRPYSFEDCVRISRIQFEKYFNHKALQLLGVFPLDSKLRNGTFFWQSPKRPPKPLNFSWEDEQHRLFVISMSKLLATIWGIPLTSADTNLDNIQQITSTVKVPDFYLDPQKHIEIDEKAKVPSITFKHQDEMNKMTLKALITNKMSHDMNEIFLVSPIHYNKDDYTEGHVDFVTAAANLRAQMYGIQQASRTRIKQIAGKIIPALATTTSAVGGLMALELIKIVKGLKEIEHYRNYFLNLAIASFVPSQPAPPQVQKLGTDILFTVWDRWEINGYPKMTLQDFLDALQKQTGLHPSMVVKEAKMIWVYMMPNHNKRKTKTMKHLIKPSDQQKYADLTVAFQLATGDEALGPIVRYYFNLRSKK</sequence>